<dbReference type="AlphaFoldDB" id="A0A3M7SCI0"/>
<name>A0A3M7SCI0_BRAPC</name>
<gene>
    <name evidence="1" type="ORF">BpHYR1_031986</name>
</gene>
<evidence type="ECO:0000313" key="1">
    <source>
        <dbReference type="EMBL" id="RNA33248.1"/>
    </source>
</evidence>
<sequence length="65" mass="7836">MAHKNLSTNLIKIRIKSIQKHIITNFFIYLAVLKKDIQSEFIDLKYMIYIRDNCEDIYAKIARKF</sequence>
<reference evidence="1 2" key="1">
    <citation type="journal article" date="2018" name="Sci. Rep.">
        <title>Genomic signatures of local adaptation to the degree of environmental predictability in rotifers.</title>
        <authorList>
            <person name="Franch-Gras L."/>
            <person name="Hahn C."/>
            <person name="Garcia-Roger E.M."/>
            <person name="Carmona M.J."/>
            <person name="Serra M."/>
            <person name="Gomez A."/>
        </authorList>
    </citation>
    <scope>NUCLEOTIDE SEQUENCE [LARGE SCALE GENOMIC DNA]</scope>
    <source>
        <strain evidence="1">HYR1</strain>
    </source>
</reference>
<proteinExistence type="predicted"/>
<dbReference type="EMBL" id="REGN01001665">
    <property type="protein sequence ID" value="RNA33248.1"/>
    <property type="molecule type" value="Genomic_DNA"/>
</dbReference>
<comment type="caution">
    <text evidence="1">The sequence shown here is derived from an EMBL/GenBank/DDBJ whole genome shotgun (WGS) entry which is preliminary data.</text>
</comment>
<organism evidence="1 2">
    <name type="scientific">Brachionus plicatilis</name>
    <name type="common">Marine rotifer</name>
    <name type="synonym">Brachionus muelleri</name>
    <dbReference type="NCBI Taxonomy" id="10195"/>
    <lineage>
        <taxon>Eukaryota</taxon>
        <taxon>Metazoa</taxon>
        <taxon>Spiralia</taxon>
        <taxon>Gnathifera</taxon>
        <taxon>Rotifera</taxon>
        <taxon>Eurotatoria</taxon>
        <taxon>Monogononta</taxon>
        <taxon>Pseudotrocha</taxon>
        <taxon>Ploima</taxon>
        <taxon>Brachionidae</taxon>
        <taxon>Brachionus</taxon>
    </lineage>
</organism>
<evidence type="ECO:0000313" key="2">
    <source>
        <dbReference type="Proteomes" id="UP000276133"/>
    </source>
</evidence>
<accession>A0A3M7SCI0</accession>
<protein>
    <submittedName>
        <fullName evidence="1">Uncharacterized protein</fullName>
    </submittedName>
</protein>
<keyword evidence="2" id="KW-1185">Reference proteome</keyword>
<dbReference type="Proteomes" id="UP000276133">
    <property type="component" value="Unassembled WGS sequence"/>
</dbReference>